<keyword evidence="2" id="KW-0472">Membrane</keyword>
<evidence type="ECO:0000256" key="1">
    <source>
        <dbReference type="SAM" id="MobiDB-lite"/>
    </source>
</evidence>
<keyword evidence="4" id="KW-1185">Reference proteome</keyword>
<feature type="compositionally biased region" description="Low complexity" evidence="1">
    <location>
        <begin position="13"/>
        <end position="22"/>
    </location>
</feature>
<dbReference type="EMBL" id="FTOF01000003">
    <property type="protein sequence ID" value="SIS42729.1"/>
    <property type="molecule type" value="Genomic_DNA"/>
</dbReference>
<feature type="compositionally biased region" description="Basic and acidic residues" evidence="1">
    <location>
        <begin position="80"/>
        <end position="91"/>
    </location>
</feature>
<feature type="region of interest" description="Disordered" evidence="1">
    <location>
        <begin position="1"/>
        <end position="137"/>
    </location>
</feature>
<proteinExistence type="predicted"/>
<organism evidence="3 4">
    <name type="scientific">Corynebacterium appendicis CIP 107643</name>
    <dbReference type="NCBI Taxonomy" id="1161099"/>
    <lineage>
        <taxon>Bacteria</taxon>
        <taxon>Bacillati</taxon>
        <taxon>Actinomycetota</taxon>
        <taxon>Actinomycetes</taxon>
        <taxon>Mycobacteriales</taxon>
        <taxon>Corynebacteriaceae</taxon>
        <taxon>Corynebacterium</taxon>
    </lineage>
</organism>
<evidence type="ECO:0000313" key="4">
    <source>
        <dbReference type="Proteomes" id="UP000186292"/>
    </source>
</evidence>
<dbReference type="AlphaFoldDB" id="A0A1N7J0B4"/>
<evidence type="ECO:0008006" key="5">
    <source>
        <dbReference type="Google" id="ProtNLM"/>
    </source>
</evidence>
<accession>A0A1N7J0B4</accession>
<evidence type="ECO:0000313" key="3">
    <source>
        <dbReference type="EMBL" id="SIS42729.1"/>
    </source>
</evidence>
<evidence type="ECO:0000256" key="2">
    <source>
        <dbReference type="SAM" id="Phobius"/>
    </source>
</evidence>
<feature type="transmembrane region" description="Helical" evidence="2">
    <location>
        <begin position="197"/>
        <end position="217"/>
    </location>
</feature>
<dbReference type="Pfam" id="PF11241">
    <property type="entry name" value="DUF3043"/>
    <property type="match status" value="1"/>
</dbReference>
<gene>
    <name evidence="3" type="ORF">SAMN05444817_10347</name>
</gene>
<keyword evidence="2" id="KW-0812">Transmembrane</keyword>
<dbReference type="Proteomes" id="UP000186292">
    <property type="component" value="Unassembled WGS sequence"/>
</dbReference>
<keyword evidence="2" id="KW-1133">Transmembrane helix</keyword>
<dbReference type="RefSeq" id="WP_076598684.1">
    <property type="nucleotide sequence ID" value="NZ_CP046976.1"/>
</dbReference>
<reference evidence="4" key="1">
    <citation type="submission" date="2017-01" db="EMBL/GenBank/DDBJ databases">
        <authorList>
            <person name="Varghese N."/>
            <person name="Submissions S."/>
        </authorList>
    </citation>
    <scope>NUCLEOTIDE SEQUENCE [LARGE SCALE GENOMIC DNA]</scope>
    <source>
        <strain evidence="4">DSM 44531</strain>
    </source>
</reference>
<feature type="transmembrane region" description="Helical" evidence="2">
    <location>
        <begin position="170"/>
        <end position="191"/>
    </location>
</feature>
<dbReference type="OrthoDB" id="5194448at2"/>
<dbReference type="STRING" id="1161099.SAMN05444817_10347"/>
<feature type="compositionally biased region" description="Basic and acidic residues" evidence="1">
    <location>
        <begin position="48"/>
        <end position="65"/>
    </location>
</feature>
<protein>
    <recommendedName>
        <fullName evidence="5">DUF3043 domain-containing protein</fullName>
    </recommendedName>
</protein>
<feature type="compositionally biased region" description="Low complexity" evidence="1">
    <location>
        <begin position="38"/>
        <end position="47"/>
    </location>
</feature>
<feature type="compositionally biased region" description="Basic and acidic residues" evidence="1">
    <location>
        <begin position="105"/>
        <end position="137"/>
    </location>
</feature>
<name>A0A1N7J0B4_9CORY</name>
<dbReference type="InterPro" id="IPR021403">
    <property type="entry name" value="DUF3043"/>
</dbReference>
<sequence>MKLPWQKSDARAAESAAADSGSTKLDLGGDAAKDAPAKQKSASAGSGAKKDVKKSDRPLDKDGKPLPKGYTPPKGRPTPKRYDQEVKRGVVRDPNAMSKPQQAQKRKELKASMSKEEWKDYKKQERAQRRERNKEVQARMDAGDERYLMDRDKGDVRRYVRDWVDSRRFLANYMLPTMVVLLAIMILGTFLPRVAEILSLVSMVFIVAIFVEAVLIGRRANRAVREKFPETDETGFGLGMYAYSRASQPRSWRTPKPQVEIGSKA</sequence>